<dbReference type="EMBL" id="BSFD01000011">
    <property type="protein sequence ID" value="GLK50032.1"/>
    <property type="molecule type" value="Genomic_DNA"/>
</dbReference>
<keyword evidence="8" id="KW-1185">Reference proteome</keyword>
<name>A0ABQ5TB35_9CAUL</name>
<comment type="caution">
    <text evidence="7">The sequence shown here is derived from an EMBL/GenBank/DDBJ whole genome shotgun (WGS) entry which is preliminary data.</text>
</comment>
<dbReference type="SUPFAM" id="SSF52540">
    <property type="entry name" value="P-loop containing nucleoside triphosphate hydrolases"/>
    <property type="match status" value="1"/>
</dbReference>
<feature type="domain" description="AAA+ ATPase" evidence="5">
    <location>
        <begin position="223"/>
        <end position="364"/>
    </location>
</feature>
<dbReference type="Proteomes" id="UP001143509">
    <property type="component" value="Unassembled WGS sequence"/>
</dbReference>
<evidence type="ECO:0000256" key="4">
    <source>
        <dbReference type="SAM" id="Phobius"/>
    </source>
</evidence>
<reference evidence="7" key="2">
    <citation type="submission" date="2023-01" db="EMBL/GenBank/DDBJ databases">
        <authorList>
            <person name="Sun Q."/>
            <person name="Evtushenko L."/>
        </authorList>
    </citation>
    <scope>NUCLEOTIDE SEQUENCE</scope>
    <source>
        <strain evidence="7">VKM B-1499</strain>
    </source>
</reference>
<keyword evidence="3" id="KW-0067">ATP-binding</keyword>
<evidence type="ECO:0000256" key="3">
    <source>
        <dbReference type="RuleBase" id="RU003651"/>
    </source>
</evidence>
<accession>A0ABQ5TB35</accession>
<keyword evidence="4" id="KW-1133">Transmembrane helix</keyword>
<evidence type="ECO:0008006" key="9">
    <source>
        <dbReference type="Google" id="ProtNLM"/>
    </source>
</evidence>
<dbReference type="InterPro" id="IPR027417">
    <property type="entry name" value="P-loop_NTPase"/>
</dbReference>
<reference evidence="7" key="1">
    <citation type="journal article" date="2014" name="Int. J. Syst. Evol. Microbiol.">
        <title>Complete genome of a new Firmicutes species belonging to the dominant human colonic microbiota ('Ruminococcus bicirculans') reveals two chromosomes and a selective capacity to utilize plant glucans.</title>
        <authorList>
            <consortium name="NISC Comparative Sequencing Program"/>
            <person name="Wegmann U."/>
            <person name="Louis P."/>
            <person name="Goesmann A."/>
            <person name="Henrissat B."/>
            <person name="Duncan S.H."/>
            <person name="Flint H.J."/>
        </authorList>
    </citation>
    <scope>NUCLEOTIDE SEQUENCE</scope>
    <source>
        <strain evidence="7">VKM B-1499</strain>
    </source>
</reference>
<evidence type="ECO:0000259" key="5">
    <source>
        <dbReference type="SMART" id="SM00382"/>
    </source>
</evidence>
<dbReference type="InterPro" id="IPR014851">
    <property type="entry name" value="BCS1_N"/>
</dbReference>
<sequence>MSRACLRETMMQWLLQQLQGNQFLMAALVAVAGLALRNLPLRLARSLRNLGTTSLTLQNADQIYAQVDVVMARAAMGHRVQRLSMVEGYDQARDEWDWEFALGEGHHFLWIDGALVIVTRTTNEQGGEGGRSLRRPATLTITTLGRSRAVIAKIIDAARAINRDETHQRIFYWTKGCFVVADRKKRRSLDTVFVPQKIKQRLLTDMTDFLEGRAEYHRRGDPYRRTYAFEGPPGTGKTTLVQTLAAHFDRDVYVINLSGADSDETLQSALNQIDKSGVGLIEDIDASDVTHHRQPFSGELRPSDAYGMRDSSGLTLSGILNALDGAVAREGRIMFVTSNHIAHLDEALVRPGRIDVIEHIGLMQPSEALAMSRHYWPSDPSIDAWFSDRVLPMLPMAPSRLREMLLSRKATLESEHRTHSVPVGPNPTALATFLG</sequence>
<dbReference type="Gene3D" id="3.40.50.300">
    <property type="entry name" value="P-loop containing nucleotide triphosphate hydrolases"/>
    <property type="match status" value="1"/>
</dbReference>
<dbReference type="InterPro" id="IPR050747">
    <property type="entry name" value="Mitochondrial_chaperone_BCS1"/>
</dbReference>
<protein>
    <recommendedName>
        <fullName evidence="9">AAA family ATPase</fullName>
    </recommendedName>
</protein>
<evidence type="ECO:0000256" key="2">
    <source>
        <dbReference type="ARBA" id="ARBA00007448"/>
    </source>
</evidence>
<feature type="transmembrane region" description="Helical" evidence="4">
    <location>
        <begin position="20"/>
        <end position="39"/>
    </location>
</feature>
<organism evidence="7 8">
    <name type="scientific">Brevundimonas intermedia</name>
    <dbReference type="NCBI Taxonomy" id="74315"/>
    <lineage>
        <taxon>Bacteria</taxon>
        <taxon>Pseudomonadati</taxon>
        <taxon>Pseudomonadota</taxon>
        <taxon>Alphaproteobacteria</taxon>
        <taxon>Caulobacterales</taxon>
        <taxon>Caulobacteraceae</taxon>
        <taxon>Brevundimonas</taxon>
    </lineage>
</organism>
<comment type="similarity">
    <text evidence="2">Belongs to the AAA ATPase family. BCS1 subfamily.</text>
</comment>
<dbReference type="SMART" id="SM00382">
    <property type="entry name" value="AAA"/>
    <property type="match status" value="1"/>
</dbReference>
<evidence type="ECO:0000313" key="7">
    <source>
        <dbReference type="EMBL" id="GLK50032.1"/>
    </source>
</evidence>
<keyword evidence="4" id="KW-0812">Transmembrane</keyword>
<dbReference type="PROSITE" id="PS00674">
    <property type="entry name" value="AAA"/>
    <property type="match status" value="1"/>
</dbReference>
<dbReference type="Pfam" id="PF08740">
    <property type="entry name" value="BCS1_N"/>
    <property type="match status" value="1"/>
</dbReference>
<comment type="subcellular location">
    <subcellularLocation>
        <location evidence="1">Membrane</location>
        <topology evidence="1">Single-pass membrane protein</topology>
    </subcellularLocation>
</comment>
<dbReference type="InterPro" id="IPR003960">
    <property type="entry name" value="ATPase_AAA_CS"/>
</dbReference>
<dbReference type="SMART" id="SM01024">
    <property type="entry name" value="BCS1_N"/>
    <property type="match status" value="1"/>
</dbReference>
<proteinExistence type="inferred from homology"/>
<dbReference type="Pfam" id="PF00004">
    <property type="entry name" value="AAA"/>
    <property type="match status" value="1"/>
</dbReference>
<dbReference type="InterPro" id="IPR003593">
    <property type="entry name" value="AAA+_ATPase"/>
</dbReference>
<evidence type="ECO:0000313" key="8">
    <source>
        <dbReference type="Proteomes" id="UP001143509"/>
    </source>
</evidence>
<keyword evidence="3" id="KW-0547">Nucleotide-binding</keyword>
<evidence type="ECO:0000256" key="1">
    <source>
        <dbReference type="ARBA" id="ARBA00004167"/>
    </source>
</evidence>
<dbReference type="PANTHER" id="PTHR23070">
    <property type="entry name" value="BCS1 AAA-TYPE ATPASE"/>
    <property type="match status" value="1"/>
</dbReference>
<evidence type="ECO:0000259" key="6">
    <source>
        <dbReference type="SMART" id="SM01024"/>
    </source>
</evidence>
<feature type="domain" description="BCS1 N-terminal" evidence="6">
    <location>
        <begin position="27"/>
        <end position="192"/>
    </location>
</feature>
<keyword evidence="4" id="KW-0472">Membrane</keyword>
<gene>
    <name evidence="7" type="ORF">GCM10017620_30060</name>
</gene>
<dbReference type="InterPro" id="IPR003959">
    <property type="entry name" value="ATPase_AAA_core"/>
</dbReference>